<evidence type="ECO:0000256" key="2">
    <source>
        <dbReference type="SAM" id="Phobius"/>
    </source>
</evidence>
<evidence type="ECO:0000313" key="4">
    <source>
        <dbReference type="EMBL" id="MBA2947799.1"/>
    </source>
</evidence>
<gene>
    <name evidence="4" type="ORF">H1D24_18780</name>
</gene>
<feature type="transmembrane region" description="Helical" evidence="2">
    <location>
        <begin position="80"/>
        <end position="101"/>
    </location>
</feature>
<protein>
    <submittedName>
        <fullName evidence="4">Serine/threonine-protein phosphatase</fullName>
    </submittedName>
</protein>
<feature type="transmembrane region" description="Helical" evidence="2">
    <location>
        <begin position="58"/>
        <end position="74"/>
    </location>
</feature>
<sequence length="372" mass="39445">MERGMVRRLRLLPFILLIGGGVLDVVTPPKFSATAFYAAAPIIAAPLMSLWGTVLTGLAACAVDAAVLAHFGFLDHQDGLTELASIVAVAVMAVVINRLLYHRDVRLRSARGIATVVQNAVLPRPRNRIGPFRIAVRYEAALKEAQIGGDLYAVQKTAQGLRCIIGDVRGKGLGAVEAVSLVLGAFREAAHDEPTLDGVWRRLERTLMREVESRPSLDRQEGFITALLAEIAPSGDMVRLVNRGHPGPLLLLPDGTVRAAEPSRTALPLGLAVLDAEPDRAAVDAVPFPEGATLLLYTDGVTEARDRAGVFYDPVTSLAGRRFAGPDAVLNAVVDDVHQHTGSGGADDDMALLAVTVTRGEDGNDGKPKTAS</sequence>
<dbReference type="Proteomes" id="UP000545761">
    <property type="component" value="Unassembled WGS sequence"/>
</dbReference>
<dbReference type="SMART" id="SM00331">
    <property type="entry name" value="PP2C_SIG"/>
    <property type="match status" value="1"/>
</dbReference>
<evidence type="ECO:0000313" key="5">
    <source>
        <dbReference type="Proteomes" id="UP000545761"/>
    </source>
</evidence>
<keyword evidence="2" id="KW-0812">Transmembrane</keyword>
<organism evidence="4 5">
    <name type="scientific">Streptomyces himalayensis subsp. himalayensis</name>
    <dbReference type="NCBI Taxonomy" id="2756131"/>
    <lineage>
        <taxon>Bacteria</taxon>
        <taxon>Bacillati</taxon>
        <taxon>Actinomycetota</taxon>
        <taxon>Actinomycetes</taxon>
        <taxon>Kitasatosporales</taxon>
        <taxon>Streptomycetaceae</taxon>
        <taxon>Streptomyces</taxon>
        <taxon>Streptomyces himalayensis</taxon>
    </lineage>
</organism>
<keyword evidence="2" id="KW-0472">Membrane</keyword>
<dbReference type="GO" id="GO:0016791">
    <property type="term" value="F:phosphatase activity"/>
    <property type="evidence" value="ECO:0007669"/>
    <property type="project" value="TreeGrafter"/>
</dbReference>
<keyword evidence="1" id="KW-0378">Hydrolase</keyword>
<dbReference type="InterPro" id="IPR036457">
    <property type="entry name" value="PPM-type-like_dom_sf"/>
</dbReference>
<accession>A0A7W0DNW0</accession>
<evidence type="ECO:0000256" key="1">
    <source>
        <dbReference type="ARBA" id="ARBA00022801"/>
    </source>
</evidence>
<dbReference type="Gene3D" id="3.60.40.10">
    <property type="entry name" value="PPM-type phosphatase domain"/>
    <property type="match status" value="1"/>
</dbReference>
<dbReference type="InterPro" id="IPR001932">
    <property type="entry name" value="PPM-type_phosphatase-like_dom"/>
</dbReference>
<feature type="domain" description="PPM-type phosphatase" evidence="3">
    <location>
        <begin position="132"/>
        <end position="357"/>
    </location>
</feature>
<keyword evidence="2" id="KW-1133">Transmembrane helix</keyword>
<dbReference type="InterPro" id="IPR052016">
    <property type="entry name" value="Bact_Sigma-Reg"/>
</dbReference>
<dbReference type="Pfam" id="PF07228">
    <property type="entry name" value="SpoIIE"/>
    <property type="match status" value="1"/>
</dbReference>
<dbReference type="AlphaFoldDB" id="A0A7W0DNW0"/>
<name>A0A7W0DNW0_9ACTN</name>
<dbReference type="EMBL" id="JACEHE010000011">
    <property type="protein sequence ID" value="MBA2947799.1"/>
    <property type="molecule type" value="Genomic_DNA"/>
</dbReference>
<dbReference type="PANTHER" id="PTHR43156:SF2">
    <property type="entry name" value="STAGE II SPORULATION PROTEIN E"/>
    <property type="match status" value="1"/>
</dbReference>
<dbReference type="SUPFAM" id="SSF81606">
    <property type="entry name" value="PP2C-like"/>
    <property type="match status" value="1"/>
</dbReference>
<reference evidence="4 5" key="1">
    <citation type="submission" date="2020-07" db="EMBL/GenBank/DDBJ databases">
        <title>Streptomyces isolated from Indian soil.</title>
        <authorList>
            <person name="Mandal S."/>
            <person name="Maiti P.K."/>
        </authorList>
    </citation>
    <scope>NUCLEOTIDE SEQUENCE [LARGE SCALE GENOMIC DNA]</scope>
    <source>
        <strain evidence="4 5">PSKA28</strain>
    </source>
</reference>
<proteinExistence type="predicted"/>
<evidence type="ECO:0000259" key="3">
    <source>
        <dbReference type="SMART" id="SM00331"/>
    </source>
</evidence>
<dbReference type="FunFam" id="3.60.40.10:FF:000058">
    <property type="entry name" value="Stage II sporulation protein E"/>
    <property type="match status" value="1"/>
</dbReference>
<comment type="caution">
    <text evidence="4">The sequence shown here is derived from an EMBL/GenBank/DDBJ whole genome shotgun (WGS) entry which is preliminary data.</text>
</comment>
<dbReference type="PANTHER" id="PTHR43156">
    <property type="entry name" value="STAGE II SPORULATION PROTEIN E-RELATED"/>
    <property type="match status" value="1"/>
</dbReference>